<evidence type="ECO:0000313" key="1">
    <source>
        <dbReference type="EMBL" id="GBC05090.1"/>
    </source>
</evidence>
<accession>A0A2Z6S755</accession>
<reference evidence="2" key="2">
    <citation type="submission" date="2019-10" db="EMBL/GenBank/DDBJ databases">
        <title>Conservation and host-specific expression of non-tandemly repeated heterogenous ribosome RNA gene in arbuscular mycorrhizal fungi.</title>
        <authorList>
            <person name="Maeda T."/>
            <person name="Kobayashi Y."/>
            <person name="Nakagawa T."/>
            <person name="Ezawa T."/>
            <person name="Yamaguchi K."/>
            <person name="Bino T."/>
            <person name="Nishimoto Y."/>
            <person name="Shigenobu S."/>
            <person name="Kawaguchi M."/>
        </authorList>
    </citation>
    <scope>NUCLEOTIDE SEQUENCE</scope>
    <source>
        <strain evidence="2">HR1</strain>
    </source>
</reference>
<protein>
    <submittedName>
        <fullName evidence="1">Uncharacterized protein</fullName>
    </submittedName>
</protein>
<dbReference type="AlphaFoldDB" id="A0A2Z6S755"/>
<comment type="caution">
    <text evidence="1">The sequence shown here is derived from an EMBL/GenBank/DDBJ whole genome shotgun (WGS) entry which is preliminary data.</text>
</comment>
<sequence>MKRRGDNVDKDDIDKNGAPIKTIFRLSPSRYEKKQKSTMKCSYIKFICKCYLLNLDLSCDYALRSFKKKNCYLIIFNHACSNH</sequence>
<keyword evidence="3" id="KW-1185">Reference proteome</keyword>
<proteinExistence type="predicted"/>
<dbReference type="EMBL" id="BEXD01003985">
    <property type="protein sequence ID" value="GBC05090.1"/>
    <property type="molecule type" value="Genomic_DNA"/>
</dbReference>
<organism evidence="1 3">
    <name type="scientific">Rhizophagus clarus</name>
    <dbReference type="NCBI Taxonomy" id="94130"/>
    <lineage>
        <taxon>Eukaryota</taxon>
        <taxon>Fungi</taxon>
        <taxon>Fungi incertae sedis</taxon>
        <taxon>Mucoromycota</taxon>
        <taxon>Glomeromycotina</taxon>
        <taxon>Glomeromycetes</taxon>
        <taxon>Glomerales</taxon>
        <taxon>Glomeraceae</taxon>
        <taxon>Rhizophagus</taxon>
    </lineage>
</organism>
<gene>
    <name evidence="2" type="ORF">RCL2_003031500</name>
    <name evidence="1" type="ORF">RclHR1_06020005</name>
</gene>
<reference evidence="1 3" key="1">
    <citation type="submission" date="2017-11" db="EMBL/GenBank/DDBJ databases">
        <title>The genome of Rhizophagus clarus HR1 reveals common genetic basis of auxotrophy among arbuscular mycorrhizal fungi.</title>
        <authorList>
            <person name="Kobayashi Y."/>
        </authorList>
    </citation>
    <scope>NUCLEOTIDE SEQUENCE [LARGE SCALE GENOMIC DNA]</scope>
    <source>
        <strain evidence="1 3">HR1</strain>
    </source>
</reference>
<name>A0A2Z6S755_9GLOM</name>
<dbReference type="Proteomes" id="UP000615446">
    <property type="component" value="Unassembled WGS sequence"/>
</dbReference>
<dbReference type="Proteomes" id="UP000247702">
    <property type="component" value="Unassembled WGS sequence"/>
</dbReference>
<evidence type="ECO:0000313" key="3">
    <source>
        <dbReference type="Proteomes" id="UP000247702"/>
    </source>
</evidence>
<dbReference type="EMBL" id="BLAL01000338">
    <property type="protein sequence ID" value="GET04014.1"/>
    <property type="molecule type" value="Genomic_DNA"/>
</dbReference>
<evidence type="ECO:0000313" key="2">
    <source>
        <dbReference type="EMBL" id="GET04014.1"/>
    </source>
</evidence>